<feature type="compositionally biased region" description="Basic and acidic residues" evidence="1">
    <location>
        <begin position="15"/>
        <end position="26"/>
    </location>
</feature>
<proteinExistence type="predicted"/>
<reference evidence="4" key="1">
    <citation type="journal article" date="2019" name="Int. J. Syst. Evol. Microbiol.">
        <title>The Global Catalogue of Microorganisms (GCM) 10K type strain sequencing project: providing services to taxonomists for standard genome sequencing and annotation.</title>
        <authorList>
            <consortium name="The Broad Institute Genomics Platform"/>
            <consortium name="The Broad Institute Genome Sequencing Center for Infectious Disease"/>
            <person name="Wu L."/>
            <person name="Ma J."/>
        </authorList>
    </citation>
    <scope>NUCLEOTIDE SEQUENCE [LARGE SCALE GENOMIC DNA]</scope>
    <source>
        <strain evidence="4">IBRC-M 10908</strain>
    </source>
</reference>
<feature type="domain" description="DUF397" evidence="2">
    <location>
        <begin position="17"/>
        <end position="68"/>
    </location>
</feature>
<evidence type="ECO:0000256" key="1">
    <source>
        <dbReference type="SAM" id="MobiDB-lite"/>
    </source>
</evidence>
<sequence length="84" mass="9281">MTTREHPLKGQFDTAEARWERPLKDDGEPGAFEIGFAENGLVALRLAEEPDGDLLIYTPEEWTAFVEGKDDGEFDLPPGTATSD</sequence>
<evidence type="ECO:0000313" key="3">
    <source>
        <dbReference type="EMBL" id="MFC4335326.1"/>
    </source>
</evidence>
<comment type="caution">
    <text evidence="3">The sequence shown here is derived from an EMBL/GenBank/DDBJ whole genome shotgun (WGS) entry which is preliminary data.</text>
</comment>
<keyword evidence="4" id="KW-1185">Reference proteome</keyword>
<dbReference type="Proteomes" id="UP001595823">
    <property type="component" value="Unassembled WGS sequence"/>
</dbReference>
<dbReference type="EMBL" id="JBHSDK010000013">
    <property type="protein sequence ID" value="MFC4335326.1"/>
    <property type="molecule type" value="Genomic_DNA"/>
</dbReference>
<organism evidence="3 4">
    <name type="scientific">Salininema proteolyticum</name>
    <dbReference type="NCBI Taxonomy" id="1607685"/>
    <lineage>
        <taxon>Bacteria</taxon>
        <taxon>Bacillati</taxon>
        <taxon>Actinomycetota</taxon>
        <taxon>Actinomycetes</taxon>
        <taxon>Glycomycetales</taxon>
        <taxon>Glycomycetaceae</taxon>
        <taxon>Salininema</taxon>
    </lineage>
</organism>
<evidence type="ECO:0000259" key="2">
    <source>
        <dbReference type="Pfam" id="PF04149"/>
    </source>
</evidence>
<dbReference type="RefSeq" id="WP_380619991.1">
    <property type="nucleotide sequence ID" value="NZ_JBHSDK010000013.1"/>
</dbReference>
<feature type="region of interest" description="Disordered" evidence="1">
    <location>
        <begin position="1"/>
        <end position="26"/>
    </location>
</feature>
<dbReference type="Pfam" id="PF04149">
    <property type="entry name" value="DUF397"/>
    <property type="match status" value="1"/>
</dbReference>
<accession>A0ABV8TWY0</accession>
<gene>
    <name evidence="3" type="ORF">ACFPET_08965</name>
</gene>
<protein>
    <submittedName>
        <fullName evidence="3">DUF397 domain-containing protein</fullName>
    </submittedName>
</protein>
<dbReference type="InterPro" id="IPR007278">
    <property type="entry name" value="DUF397"/>
</dbReference>
<name>A0ABV8TWY0_9ACTN</name>
<evidence type="ECO:0000313" key="4">
    <source>
        <dbReference type="Proteomes" id="UP001595823"/>
    </source>
</evidence>